<dbReference type="SUPFAM" id="SSF52540">
    <property type="entry name" value="P-loop containing nucleoside triphosphate hydrolases"/>
    <property type="match status" value="2"/>
</dbReference>
<gene>
    <name evidence="10" type="ORF">PSAG_04876</name>
</gene>
<evidence type="ECO:0000256" key="3">
    <source>
        <dbReference type="ARBA" id="ARBA00022448"/>
    </source>
</evidence>
<dbReference type="InterPro" id="IPR050388">
    <property type="entry name" value="ABC_Ni/Peptide_Import"/>
</dbReference>
<dbReference type="InterPro" id="IPR027417">
    <property type="entry name" value="P-loop_NTPase"/>
</dbReference>
<dbReference type="NCBIfam" id="TIGR01727">
    <property type="entry name" value="oligo_HPY"/>
    <property type="match status" value="1"/>
</dbReference>
<evidence type="ECO:0000256" key="6">
    <source>
        <dbReference type="ARBA" id="ARBA00022840"/>
    </source>
</evidence>
<evidence type="ECO:0000313" key="10">
    <source>
        <dbReference type="EMBL" id="KMV75752.1"/>
    </source>
</evidence>
<dbReference type="PROSITE" id="PS50893">
    <property type="entry name" value="ABC_TRANSPORTER_2"/>
    <property type="match status" value="2"/>
</dbReference>
<name>A0A0K9CN57_9FUSO</name>
<dbReference type="PANTHER" id="PTHR43297">
    <property type="entry name" value="OLIGOPEPTIDE TRANSPORT ATP-BINDING PROTEIN APPD"/>
    <property type="match status" value="1"/>
</dbReference>
<dbReference type="AlphaFoldDB" id="A0A0K9CN57"/>
<keyword evidence="3" id="KW-0813">Transport</keyword>
<evidence type="ECO:0000256" key="8">
    <source>
        <dbReference type="ARBA" id="ARBA00023136"/>
    </source>
</evidence>
<protein>
    <recommendedName>
        <fullName evidence="9">ABC transporter domain-containing protein</fullName>
    </recommendedName>
</protein>
<proteinExistence type="inferred from homology"/>
<dbReference type="Proteomes" id="UP000004650">
    <property type="component" value="Unassembled WGS sequence"/>
</dbReference>
<dbReference type="PANTHER" id="PTHR43297:SF2">
    <property type="entry name" value="DIPEPTIDE TRANSPORT ATP-BINDING PROTEIN DPPD"/>
    <property type="match status" value="1"/>
</dbReference>
<comment type="similarity">
    <text evidence="2">Belongs to the ABC transporter superfamily.</text>
</comment>
<comment type="caution">
    <text evidence="10">The sequence shown here is derived from an EMBL/GenBank/DDBJ whole genome shotgun (WGS) entry which is preliminary data.</text>
</comment>
<keyword evidence="4" id="KW-1003">Cell membrane</keyword>
<dbReference type="GO" id="GO:0015833">
    <property type="term" value="P:peptide transport"/>
    <property type="evidence" value="ECO:0007669"/>
    <property type="project" value="InterPro"/>
</dbReference>
<dbReference type="Pfam" id="PF00005">
    <property type="entry name" value="ABC_tran"/>
    <property type="match status" value="2"/>
</dbReference>
<dbReference type="SUPFAM" id="SSF46785">
    <property type="entry name" value="Winged helix' DNA-binding domain"/>
    <property type="match status" value="1"/>
</dbReference>
<sequence length="668" mass="76668">MTEILRVENLTITYYSHSGSSQIGVKNINFSLNEGEIYGIVGESGSGKSTILLAIMGLLYEKAKIEGKIYFRGKEIQNLNKKEMKEVCFKEIGLIFQNQMESLNPSLTIEKQILEILRKKFSDKNELQKKLDEVLEMVGLELKNKKKYPHELSGGMRQRVFIAMGICLNPPLLLIDEPTTALEEESKKNILNLLKDIKRKYNTTMLIISHDFEVIEYLTEKVLILLRGNLIEKGRTEKILEEPKHPYTFALLQSSTFLNPWKDLWGIREEEDEKYPCPFYKRCTQKVEACLNYIPYLKSDIEEGVACYKNGIEKLLVLRNIKKLFKTSEQKVEAVRDCSLRVRQGEIVALLGKSGSGKTTLLRIIAGLLSKDAGEIYFFHEKIEKNNLIAREKCLQIIEQDPFSSMNPSLTVEEIIAEPTVILYKKNLALCKEIVVENLKKVGLETNYNFLKKQANELSGGQRQKVAIARALSMEPKLLLADEISSMLDESGKLNIMRLLKQLQHNMGFSVLLVTHDITLAKKVADYIYYMNSGCIIEKGSVRKIFCKKGETMDINERSKFKHLTAFILVLLAEKNYSPREVKKSLLENFPGFTRDMSTVYRCLSSLEKEGLVTVDWHLPNGGAAKKIYSLTEKGWEALYEWKEDIVIRKRNFEVFLKKFENLLEGEK</sequence>
<dbReference type="Gene3D" id="3.40.50.300">
    <property type="entry name" value="P-loop containing nucleotide triphosphate hydrolases"/>
    <property type="match status" value="2"/>
</dbReference>
<dbReference type="SMART" id="SM00382">
    <property type="entry name" value="AAA"/>
    <property type="match status" value="2"/>
</dbReference>
<comment type="subcellular location">
    <subcellularLocation>
        <location evidence="1">Cell membrane</location>
        <topology evidence="1">Peripheral membrane protein</topology>
    </subcellularLocation>
</comment>
<feature type="domain" description="ABC transporter" evidence="9">
    <location>
        <begin position="5"/>
        <end position="252"/>
    </location>
</feature>
<evidence type="ECO:0000313" key="11">
    <source>
        <dbReference type="Proteomes" id="UP000004650"/>
    </source>
</evidence>
<dbReference type="InterPro" id="IPR017871">
    <property type="entry name" value="ABC_transporter-like_CS"/>
</dbReference>
<dbReference type="InterPro" id="IPR005149">
    <property type="entry name" value="Tscrpt_reg_PadR_N"/>
</dbReference>
<dbReference type="InterPro" id="IPR003593">
    <property type="entry name" value="AAA+_ATPase"/>
</dbReference>
<keyword evidence="5" id="KW-0547">Nucleotide-binding</keyword>
<accession>A0A0K9CN57</accession>
<dbReference type="GO" id="GO:0016887">
    <property type="term" value="F:ATP hydrolysis activity"/>
    <property type="evidence" value="ECO:0007669"/>
    <property type="project" value="InterPro"/>
</dbReference>
<dbReference type="CDD" id="cd03257">
    <property type="entry name" value="ABC_NikE_OppD_transporters"/>
    <property type="match status" value="2"/>
</dbReference>
<dbReference type="GO" id="GO:0005886">
    <property type="term" value="C:plasma membrane"/>
    <property type="evidence" value="ECO:0007669"/>
    <property type="project" value="UniProtKB-SubCell"/>
</dbReference>
<dbReference type="InterPro" id="IPR003439">
    <property type="entry name" value="ABC_transporter-like_ATP-bd"/>
</dbReference>
<dbReference type="Gene3D" id="1.10.10.10">
    <property type="entry name" value="Winged helix-like DNA-binding domain superfamily/Winged helix DNA-binding domain"/>
    <property type="match status" value="1"/>
</dbReference>
<dbReference type="InterPro" id="IPR036390">
    <property type="entry name" value="WH_DNA-bd_sf"/>
</dbReference>
<keyword evidence="8" id="KW-0472">Membrane</keyword>
<evidence type="ECO:0000256" key="1">
    <source>
        <dbReference type="ARBA" id="ARBA00004202"/>
    </source>
</evidence>
<evidence type="ECO:0000256" key="2">
    <source>
        <dbReference type="ARBA" id="ARBA00005417"/>
    </source>
</evidence>
<evidence type="ECO:0000256" key="5">
    <source>
        <dbReference type="ARBA" id="ARBA00022741"/>
    </source>
</evidence>
<feature type="domain" description="ABC transporter" evidence="9">
    <location>
        <begin position="316"/>
        <end position="558"/>
    </location>
</feature>
<reference evidence="11" key="1">
    <citation type="submission" date="2009-02" db="EMBL/GenBank/DDBJ databases">
        <title>The Genome Sequence of Shigella sp. D9.</title>
        <authorList>
            <consortium name="The Broad Institute Genome Sequencing Platform"/>
            <person name="Ward D."/>
            <person name="Young S.K."/>
            <person name="Kodira C.D."/>
            <person name="Zeng Q."/>
            <person name="Koehrsen M."/>
            <person name="Alvarado L."/>
            <person name="Berlin A."/>
            <person name="Borenstein D."/>
            <person name="Chen Z."/>
            <person name="Engels R."/>
            <person name="Freedman E."/>
            <person name="Gellesch M."/>
            <person name="Goldberg J."/>
            <person name="Griggs A."/>
            <person name="Gujja S."/>
            <person name="Heiman D."/>
            <person name="Hepburn T."/>
            <person name="Howarth C."/>
            <person name="Jen D."/>
            <person name="Larson L."/>
            <person name="Lewis B."/>
            <person name="Mehta T."/>
            <person name="Park D."/>
            <person name="Pearson M."/>
            <person name="Roberts A."/>
            <person name="Saif S."/>
            <person name="Shea T."/>
            <person name="Shenoy N."/>
            <person name="Sisk P."/>
            <person name="Stolte C."/>
            <person name="Sykes S."/>
            <person name="Walk T."/>
            <person name="White J."/>
            <person name="Yandava C."/>
            <person name="Allen-Vercoe E."/>
            <person name="Strauss J."/>
            <person name="Sibley C."/>
            <person name="White A."/>
            <person name="Ambrose C."/>
            <person name="Lander E."/>
            <person name="Nusbaum C."/>
            <person name="Galagan J."/>
            <person name="Birren B."/>
        </authorList>
    </citation>
    <scope>NUCLEOTIDE SEQUENCE [LARGE SCALE GENOMIC DNA]</scope>
    <source>
        <strain evidence="11">D11</strain>
    </source>
</reference>
<organism evidence="10 11">
    <name type="scientific">Fusobacterium animalis D11</name>
    <dbReference type="NCBI Taxonomy" id="556264"/>
    <lineage>
        <taxon>Bacteria</taxon>
        <taxon>Fusobacteriati</taxon>
        <taxon>Fusobacteriota</taxon>
        <taxon>Fusobacteriia</taxon>
        <taxon>Fusobacteriales</taxon>
        <taxon>Fusobacteriaceae</taxon>
        <taxon>Fusobacterium</taxon>
    </lineage>
</organism>
<dbReference type="Pfam" id="PF08352">
    <property type="entry name" value="oligo_HPY"/>
    <property type="match status" value="1"/>
</dbReference>
<evidence type="ECO:0000256" key="4">
    <source>
        <dbReference type="ARBA" id="ARBA00022475"/>
    </source>
</evidence>
<keyword evidence="7" id="KW-0238">DNA-binding</keyword>
<dbReference type="InterPro" id="IPR013563">
    <property type="entry name" value="Oligopep_ABC_C"/>
</dbReference>
<reference evidence="10 11" key="2">
    <citation type="submission" date="2013-10" db="EMBL/GenBank/DDBJ databases">
        <title>The Genome Sequence of Fusobacterium nucleatum subsp. animalis D11.</title>
        <authorList>
            <consortium name="The Broad Institute Genomics Platform"/>
            <person name="Earl A."/>
            <person name="Ward D."/>
            <person name="Feldgarden M."/>
            <person name="Gevers D."/>
            <person name="Kostic A."/>
            <person name="Garrett W."/>
            <person name="Young S.K."/>
            <person name="Zeng Q."/>
            <person name="Gargeya S."/>
            <person name="Fitzgerald M."/>
            <person name="Abouelleil A."/>
            <person name="Alvarado L."/>
            <person name="Berlin A.M."/>
            <person name="Chapman S.B."/>
            <person name="Gainer-Dewar J."/>
            <person name="Goldberg J."/>
            <person name="Gnerre S."/>
            <person name="Griggs A."/>
            <person name="Gujja S."/>
            <person name="Hansen M."/>
            <person name="Howarth C."/>
            <person name="Imamovic A."/>
            <person name="Ireland A."/>
            <person name="Larimer J."/>
            <person name="McCowan C."/>
            <person name="Murphy C."/>
            <person name="Pearson M."/>
            <person name="Poon T.W."/>
            <person name="Priest M."/>
            <person name="Roberts A."/>
            <person name="Saif S."/>
            <person name="Shea T."/>
            <person name="Sykes S."/>
            <person name="Wortman J."/>
            <person name="Nusbaum C."/>
            <person name="Birren B."/>
        </authorList>
    </citation>
    <scope>NUCLEOTIDE SEQUENCE [LARGE SCALE GENOMIC DNA]</scope>
    <source>
        <strain evidence="10 11">D11</strain>
    </source>
</reference>
<evidence type="ECO:0000259" key="9">
    <source>
        <dbReference type="PROSITE" id="PS50893"/>
    </source>
</evidence>
<dbReference type="PROSITE" id="PS00211">
    <property type="entry name" value="ABC_TRANSPORTER_1"/>
    <property type="match status" value="2"/>
</dbReference>
<dbReference type="GO" id="GO:0003677">
    <property type="term" value="F:DNA binding"/>
    <property type="evidence" value="ECO:0007669"/>
    <property type="project" value="UniProtKB-KW"/>
</dbReference>
<dbReference type="GO" id="GO:0005524">
    <property type="term" value="F:ATP binding"/>
    <property type="evidence" value="ECO:0007669"/>
    <property type="project" value="UniProtKB-KW"/>
</dbReference>
<dbReference type="Pfam" id="PF03551">
    <property type="entry name" value="PadR"/>
    <property type="match status" value="1"/>
</dbReference>
<dbReference type="InterPro" id="IPR036388">
    <property type="entry name" value="WH-like_DNA-bd_sf"/>
</dbReference>
<dbReference type="EMBL" id="ACDS02000145">
    <property type="protein sequence ID" value="KMV75752.1"/>
    <property type="molecule type" value="Genomic_DNA"/>
</dbReference>
<keyword evidence="6" id="KW-0067">ATP-binding</keyword>
<evidence type="ECO:0000256" key="7">
    <source>
        <dbReference type="ARBA" id="ARBA00023125"/>
    </source>
</evidence>